<sequence length="182" mass="20275">MNKRRMLNWLAFLGAAGVIALIPELLFTEVDGEARPVARDEGPRQQQGQLATLRSEQEPTMITNVNENRTGDEVAVAGFPRADLFAAHSWHRPAPVPMAEPAPTVAPRPAPSAPSLPLRFIGRLDDSRGTQLFLQWDERIHLVRVGDVIEGTYRLERLDRDRLTLIYLPLRQSQSLAVGSPL</sequence>
<evidence type="ECO:0000313" key="3">
    <source>
        <dbReference type="Proteomes" id="UP000240243"/>
    </source>
</evidence>
<name>A0A2P7R982_9GAMM</name>
<evidence type="ECO:0000313" key="2">
    <source>
        <dbReference type="EMBL" id="PSJ46743.1"/>
    </source>
</evidence>
<dbReference type="OrthoDB" id="7025335at2"/>
<feature type="region of interest" description="Disordered" evidence="1">
    <location>
        <begin position="35"/>
        <end position="58"/>
    </location>
</feature>
<feature type="compositionally biased region" description="Polar residues" evidence="1">
    <location>
        <begin position="44"/>
        <end position="58"/>
    </location>
</feature>
<comment type="caution">
    <text evidence="2">The sequence shown here is derived from an EMBL/GenBank/DDBJ whole genome shotgun (WGS) entry which is preliminary data.</text>
</comment>
<reference evidence="2 3" key="1">
    <citation type="submission" date="2018-03" db="EMBL/GenBank/DDBJ databases">
        <title>The draft genome of Zobellella sp. 59N8.</title>
        <authorList>
            <person name="Liu L."/>
            <person name="Li L."/>
            <person name="Zhang X."/>
            <person name="Liang L."/>
            <person name="Wang T."/>
        </authorList>
    </citation>
    <scope>NUCLEOTIDE SEQUENCE [LARGE SCALE GENOMIC DNA]</scope>
    <source>
        <strain evidence="2 3">59N8</strain>
    </source>
</reference>
<dbReference type="AlphaFoldDB" id="A0A2P7R982"/>
<dbReference type="Proteomes" id="UP000240243">
    <property type="component" value="Unassembled WGS sequence"/>
</dbReference>
<evidence type="ECO:0008006" key="4">
    <source>
        <dbReference type="Google" id="ProtNLM"/>
    </source>
</evidence>
<gene>
    <name evidence="2" type="ORF">C7H85_09045</name>
</gene>
<dbReference type="RefSeq" id="WP_106729353.1">
    <property type="nucleotide sequence ID" value="NZ_PXYG01000002.1"/>
</dbReference>
<organism evidence="2 3">
    <name type="scientific">Zobellella endophytica</name>
    <dbReference type="NCBI Taxonomy" id="2116700"/>
    <lineage>
        <taxon>Bacteria</taxon>
        <taxon>Pseudomonadati</taxon>
        <taxon>Pseudomonadota</taxon>
        <taxon>Gammaproteobacteria</taxon>
        <taxon>Aeromonadales</taxon>
        <taxon>Aeromonadaceae</taxon>
        <taxon>Zobellella</taxon>
    </lineage>
</organism>
<dbReference type="EMBL" id="PXYG01000002">
    <property type="protein sequence ID" value="PSJ46743.1"/>
    <property type="molecule type" value="Genomic_DNA"/>
</dbReference>
<accession>A0A2P7R982</accession>
<evidence type="ECO:0000256" key="1">
    <source>
        <dbReference type="SAM" id="MobiDB-lite"/>
    </source>
</evidence>
<protein>
    <recommendedName>
        <fullName evidence="4">Secretion system X translation initiation factor</fullName>
    </recommendedName>
</protein>
<proteinExistence type="predicted"/>
<keyword evidence="3" id="KW-1185">Reference proteome</keyword>